<protein>
    <submittedName>
        <fullName evidence="1">Uncharacterized protein</fullName>
    </submittedName>
</protein>
<reference evidence="1 2" key="1">
    <citation type="journal article" date="2022" name="Nat. Ecol. Evol.">
        <title>A masculinizing supergene underlies an exaggerated male reproductive morph in a spider.</title>
        <authorList>
            <person name="Hendrickx F."/>
            <person name="De Corte Z."/>
            <person name="Sonet G."/>
            <person name="Van Belleghem S.M."/>
            <person name="Kostlbacher S."/>
            <person name="Vangestel C."/>
        </authorList>
    </citation>
    <scope>NUCLEOTIDE SEQUENCE [LARGE SCALE GENOMIC DNA]</scope>
    <source>
        <strain evidence="1">W744_W776</strain>
    </source>
</reference>
<dbReference type="AlphaFoldDB" id="A0AAV6TUM6"/>
<proteinExistence type="predicted"/>
<dbReference type="SUPFAM" id="SSF51905">
    <property type="entry name" value="FAD/NAD(P)-binding domain"/>
    <property type="match status" value="1"/>
</dbReference>
<name>A0AAV6TUM6_9ARAC</name>
<evidence type="ECO:0000313" key="2">
    <source>
        <dbReference type="Proteomes" id="UP000827092"/>
    </source>
</evidence>
<evidence type="ECO:0000313" key="1">
    <source>
        <dbReference type="EMBL" id="KAG8175145.1"/>
    </source>
</evidence>
<comment type="caution">
    <text evidence="1">The sequence shown here is derived from an EMBL/GenBank/DDBJ whole genome shotgun (WGS) entry which is preliminary data.</text>
</comment>
<keyword evidence="2" id="KW-1185">Reference proteome</keyword>
<dbReference type="InterPro" id="IPR036188">
    <property type="entry name" value="FAD/NAD-bd_sf"/>
</dbReference>
<dbReference type="Proteomes" id="UP000827092">
    <property type="component" value="Unassembled WGS sequence"/>
</dbReference>
<organism evidence="1 2">
    <name type="scientific">Oedothorax gibbosus</name>
    <dbReference type="NCBI Taxonomy" id="931172"/>
    <lineage>
        <taxon>Eukaryota</taxon>
        <taxon>Metazoa</taxon>
        <taxon>Ecdysozoa</taxon>
        <taxon>Arthropoda</taxon>
        <taxon>Chelicerata</taxon>
        <taxon>Arachnida</taxon>
        <taxon>Araneae</taxon>
        <taxon>Araneomorphae</taxon>
        <taxon>Entelegynae</taxon>
        <taxon>Araneoidea</taxon>
        <taxon>Linyphiidae</taxon>
        <taxon>Erigoninae</taxon>
        <taxon>Oedothorax</taxon>
    </lineage>
</organism>
<dbReference type="EMBL" id="JAFNEN010001060">
    <property type="protein sequence ID" value="KAG8175145.1"/>
    <property type="molecule type" value="Genomic_DNA"/>
</dbReference>
<dbReference type="Gene3D" id="3.50.50.60">
    <property type="entry name" value="FAD/NAD(P)-binding domain"/>
    <property type="match status" value="1"/>
</dbReference>
<gene>
    <name evidence="1" type="ORF">JTE90_021695</name>
</gene>
<accession>A0AAV6TUM6</accession>
<sequence>MYVRGNRRDYDAWEREGRKGGRGWEDVFPYFLKSEDNTDPEIANYGYPAPMAYCQAKQTGYLSCKGQFAMEEGEALPKLFSFLPKTGRICILLTMPMLQRCSSIAGIWRKVRYQMEKYTKLKRGRKS</sequence>